<dbReference type="AlphaFoldDB" id="A0A0D2AS23"/>
<dbReference type="VEuPathDB" id="FungiDB:PV09_06809"/>
<dbReference type="HOGENOM" id="CLU_059226_0_0_1"/>
<protein>
    <submittedName>
        <fullName evidence="1">Uncharacterized protein</fullName>
    </submittedName>
</protein>
<dbReference type="Gene3D" id="3.90.1200.10">
    <property type="match status" value="1"/>
</dbReference>
<accession>A0A0D2AS23</accession>
<name>A0A0D2AS23_9PEZI</name>
<sequence length="362" mass="41046">MDDTIAEKIKCTLSKTDWKVSRLERIAGGNANFTYRGYLESGNGTIVIKHSEPFAALNADYQLDVGRSDYEWFMLSTLSPKPPARTDSFLVRSPKALGSFEHTKLIEDLPNSTTVKAYLSKYGADLQSEVASELGTAIGRWLSWFHGWIDGDDEEAVAVRNKIQHNPMAGPREYLYIGSYRDSMAQFPTEVDWPSDEQMGRIEKAVRAMYQRREGGIHGDFWTGNMILPDRAPAKENRSREGEVDKIFILDFEVSQLGSRSQDLAQCLAELWMVYHFYEAQAPLHVMRGFISGYAAGQDEQFALQIAMHFGIHIVVISWRYGWPKGDKLVECVRFGNSCLVKGFEGDVDWFKATSLRFLFSS</sequence>
<dbReference type="RefSeq" id="XP_016211843.1">
    <property type="nucleotide sequence ID" value="XM_016360504.1"/>
</dbReference>
<dbReference type="EMBL" id="KN847552">
    <property type="protein sequence ID" value="KIW01974.1"/>
    <property type="molecule type" value="Genomic_DNA"/>
</dbReference>
<dbReference type="GeneID" id="27314782"/>
<keyword evidence="2" id="KW-1185">Reference proteome</keyword>
<evidence type="ECO:0000313" key="1">
    <source>
        <dbReference type="EMBL" id="KIW01974.1"/>
    </source>
</evidence>
<reference evidence="1 2" key="1">
    <citation type="submission" date="2015-01" db="EMBL/GenBank/DDBJ databases">
        <title>The Genome Sequence of Ochroconis gallopava CBS43764.</title>
        <authorList>
            <consortium name="The Broad Institute Genomics Platform"/>
            <person name="Cuomo C."/>
            <person name="de Hoog S."/>
            <person name="Gorbushina A."/>
            <person name="Stielow B."/>
            <person name="Teixiera M."/>
            <person name="Abouelleil A."/>
            <person name="Chapman S.B."/>
            <person name="Priest M."/>
            <person name="Young S.K."/>
            <person name="Wortman J."/>
            <person name="Nusbaum C."/>
            <person name="Birren B."/>
        </authorList>
    </citation>
    <scope>NUCLEOTIDE SEQUENCE [LARGE SCALE GENOMIC DNA]</scope>
    <source>
        <strain evidence="1 2">CBS 43764</strain>
    </source>
</reference>
<dbReference type="SUPFAM" id="SSF56112">
    <property type="entry name" value="Protein kinase-like (PK-like)"/>
    <property type="match status" value="1"/>
</dbReference>
<dbReference type="STRING" id="253628.A0A0D2AS23"/>
<dbReference type="OrthoDB" id="25129at2759"/>
<organism evidence="1 2">
    <name type="scientific">Verruconis gallopava</name>
    <dbReference type="NCBI Taxonomy" id="253628"/>
    <lineage>
        <taxon>Eukaryota</taxon>
        <taxon>Fungi</taxon>
        <taxon>Dikarya</taxon>
        <taxon>Ascomycota</taxon>
        <taxon>Pezizomycotina</taxon>
        <taxon>Dothideomycetes</taxon>
        <taxon>Pleosporomycetidae</taxon>
        <taxon>Venturiales</taxon>
        <taxon>Sympoventuriaceae</taxon>
        <taxon>Verruconis</taxon>
    </lineage>
</organism>
<dbReference type="InParanoid" id="A0A0D2AS23"/>
<evidence type="ECO:0000313" key="2">
    <source>
        <dbReference type="Proteomes" id="UP000053259"/>
    </source>
</evidence>
<dbReference type="Gene3D" id="3.30.200.20">
    <property type="entry name" value="Phosphorylase Kinase, domain 1"/>
    <property type="match status" value="1"/>
</dbReference>
<dbReference type="InterPro" id="IPR011009">
    <property type="entry name" value="Kinase-like_dom_sf"/>
</dbReference>
<proteinExistence type="predicted"/>
<gene>
    <name evidence="1" type="ORF">PV09_06809</name>
</gene>
<dbReference type="Proteomes" id="UP000053259">
    <property type="component" value="Unassembled WGS sequence"/>
</dbReference>